<feature type="transmembrane region" description="Helical" evidence="1">
    <location>
        <begin position="6"/>
        <end position="24"/>
    </location>
</feature>
<keyword evidence="1" id="KW-0472">Membrane</keyword>
<name>A0ABR5MGV4_9BACI</name>
<sequence>MIIFVEILRAVASTLLVLSSAFYLRHLEKTKKQRKLSTLEFTMYIIIQIAYIFIAISLLISVFIIN</sequence>
<proteinExistence type="predicted"/>
<feature type="transmembrane region" description="Helical" evidence="1">
    <location>
        <begin position="45"/>
        <end position="65"/>
    </location>
</feature>
<keyword evidence="3" id="KW-1185">Reference proteome</keyword>
<dbReference type="RefSeq" id="WP_060668978.1">
    <property type="nucleotide sequence ID" value="NZ_LGTK01000060.1"/>
</dbReference>
<comment type="caution">
    <text evidence="2">The sequence shown here is derived from an EMBL/GenBank/DDBJ whole genome shotgun (WGS) entry which is preliminary data.</text>
</comment>
<evidence type="ECO:0000313" key="3">
    <source>
        <dbReference type="Proteomes" id="UP000037854"/>
    </source>
</evidence>
<keyword evidence="1" id="KW-0812">Transmembrane</keyword>
<evidence type="ECO:0000313" key="2">
    <source>
        <dbReference type="EMBL" id="KPH72124.1"/>
    </source>
</evidence>
<gene>
    <name evidence="2" type="ORF">AFL42_13980</name>
</gene>
<reference evidence="2 3" key="1">
    <citation type="submission" date="2015-07" db="EMBL/GenBank/DDBJ databases">
        <title>High-quality draft genome sequence of Oceanobacillus caeni HM6, a bacillus isolated from a human feces.</title>
        <authorList>
            <person name="Kumar J."/>
            <person name="Verma M.K."/>
            <person name="Pandey R."/>
            <person name="Bhambi M."/>
            <person name="Chauhan N."/>
        </authorList>
    </citation>
    <scope>NUCLEOTIDE SEQUENCE [LARGE SCALE GENOMIC DNA]</scope>
    <source>
        <strain evidence="2 3">HM6</strain>
    </source>
</reference>
<dbReference type="Proteomes" id="UP000037854">
    <property type="component" value="Unassembled WGS sequence"/>
</dbReference>
<keyword evidence="1" id="KW-1133">Transmembrane helix</keyword>
<protein>
    <submittedName>
        <fullName evidence="2">Uncharacterized protein</fullName>
    </submittedName>
</protein>
<accession>A0ABR5MGV4</accession>
<organism evidence="2 3">
    <name type="scientific">Oceanobacillus caeni</name>
    <dbReference type="NCBI Taxonomy" id="405946"/>
    <lineage>
        <taxon>Bacteria</taxon>
        <taxon>Bacillati</taxon>
        <taxon>Bacillota</taxon>
        <taxon>Bacilli</taxon>
        <taxon>Bacillales</taxon>
        <taxon>Bacillaceae</taxon>
        <taxon>Oceanobacillus</taxon>
    </lineage>
</organism>
<evidence type="ECO:0000256" key="1">
    <source>
        <dbReference type="SAM" id="Phobius"/>
    </source>
</evidence>
<dbReference type="EMBL" id="LGTK01000060">
    <property type="protein sequence ID" value="KPH72124.1"/>
    <property type="molecule type" value="Genomic_DNA"/>
</dbReference>